<dbReference type="EMBL" id="AZEC01000015">
    <property type="protein sequence ID" value="KRL10051.1"/>
    <property type="molecule type" value="Genomic_DNA"/>
</dbReference>
<evidence type="ECO:0000313" key="2">
    <source>
        <dbReference type="EMBL" id="KRL10051.1"/>
    </source>
</evidence>
<dbReference type="Proteomes" id="UP000051330">
    <property type="component" value="Unassembled WGS sequence"/>
</dbReference>
<proteinExistence type="predicted"/>
<dbReference type="STRING" id="1423792.FD09_GL000981"/>
<dbReference type="InterPro" id="IPR000361">
    <property type="entry name" value="ATAP_core_dom"/>
</dbReference>
<reference evidence="2 3" key="1">
    <citation type="journal article" date="2015" name="Genome Announc.">
        <title>Expanding the biotechnology potential of lactobacilli through comparative genomics of 213 strains and associated genera.</title>
        <authorList>
            <person name="Sun Z."/>
            <person name="Harris H.M."/>
            <person name="McCann A."/>
            <person name="Guo C."/>
            <person name="Argimon S."/>
            <person name="Zhang W."/>
            <person name="Yang X."/>
            <person name="Jeffery I.B."/>
            <person name="Cooney J.C."/>
            <person name="Kagawa T.F."/>
            <person name="Liu W."/>
            <person name="Song Y."/>
            <person name="Salvetti E."/>
            <person name="Wrobel A."/>
            <person name="Rasinkangas P."/>
            <person name="Parkhill J."/>
            <person name="Rea M.C."/>
            <person name="O'Sullivan O."/>
            <person name="Ritari J."/>
            <person name="Douillard F.P."/>
            <person name="Paul Ross R."/>
            <person name="Yang R."/>
            <person name="Briner A.E."/>
            <person name="Felis G.E."/>
            <person name="de Vos W.M."/>
            <person name="Barrangou R."/>
            <person name="Klaenhammer T.R."/>
            <person name="Caufield P.W."/>
            <person name="Cui Y."/>
            <person name="Zhang H."/>
            <person name="O'Toole P.W."/>
        </authorList>
    </citation>
    <scope>NUCLEOTIDE SEQUENCE [LARGE SCALE GENOMIC DNA]</scope>
    <source>
        <strain evidence="2 3">DSM 12744</strain>
    </source>
</reference>
<protein>
    <recommendedName>
        <fullName evidence="1">Core domain-containing protein</fullName>
    </recommendedName>
</protein>
<dbReference type="InterPro" id="IPR035903">
    <property type="entry name" value="HesB-like_dom_sf"/>
</dbReference>
<feature type="domain" description="Core" evidence="1">
    <location>
        <begin position="1"/>
        <end position="110"/>
    </location>
</feature>
<dbReference type="OrthoDB" id="2187371at2"/>
<gene>
    <name evidence="2" type="ORF">FD09_GL000981</name>
</gene>
<dbReference type="Pfam" id="PF01521">
    <property type="entry name" value="Fe-S_biosyn"/>
    <property type="match status" value="1"/>
</dbReference>
<evidence type="ECO:0000259" key="1">
    <source>
        <dbReference type="Pfam" id="PF01521"/>
    </source>
</evidence>
<name>A0A0R1N0G7_9LACO</name>
<dbReference type="Gene3D" id="2.60.300.12">
    <property type="entry name" value="HesB-like domain"/>
    <property type="match status" value="1"/>
</dbReference>
<dbReference type="PATRIC" id="fig|1423792.3.peg.1001"/>
<dbReference type="SUPFAM" id="SSF89360">
    <property type="entry name" value="HesB-like domain"/>
    <property type="match status" value="1"/>
</dbReference>
<sequence length="130" mass="13786">MKINIKDSAQKYLAEKVSPDQYIFLGLDDGASKFSKLGGSCAVGGKFQLVISDAPDADYNIPVENNAGYKLFTSKEELGYLDNGMYLQFHNAALGLGGDGGLLDGSLGVVKADPSQVTKKEMETLGGKIC</sequence>
<organism evidence="2 3">
    <name type="scientific">Schleiferilactobacillus perolens DSM 12744</name>
    <dbReference type="NCBI Taxonomy" id="1423792"/>
    <lineage>
        <taxon>Bacteria</taxon>
        <taxon>Bacillati</taxon>
        <taxon>Bacillota</taxon>
        <taxon>Bacilli</taxon>
        <taxon>Lactobacillales</taxon>
        <taxon>Lactobacillaceae</taxon>
        <taxon>Schleiferilactobacillus</taxon>
    </lineage>
</organism>
<evidence type="ECO:0000313" key="3">
    <source>
        <dbReference type="Proteomes" id="UP000051330"/>
    </source>
</evidence>
<dbReference type="AlphaFoldDB" id="A0A0R1N0G7"/>
<comment type="caution">
    <text evidence="2">The sequence shown here is derived from an EMBL/GenBank/DDBJ whole genome shotgun (WGS) entry which is preliminary data.</text>
</comment>
<accession>A0A0R1N0G7</accession>
<dbReference type="RefSeq" id="WP_057822107.1">
    <property type="nucleotide sequence ID" value="NZ_AZEC01000015.1"/>
</dbReference>
<keyword evidence="3" id="KW-1185">Reference proteome</keyword>